<comment type="caution">
    <text evidence="1">The sequence shown here is derived from an EMBL/GenBank/DDBJ whole genome shotgun (WGS) entry which is preliminary data.</text>
</comment>
<proteinExistence type="predicted"/>
<name>A0ABP0MRM3_9DINO</name>
<reference evidence="1 2" key="1">
    <citation type="submission" date="2024-02" db="EMBL/GenBank/DDBJ databases">
        <authorList>
            <person name="Chen Y."/>
            <person name="Shah S."/>
            <person name="Dougan E. K."/>
            <person name="Thang M."/>
            <person name="Chan C."/>
        </authorList>
    </citation>
    <scope>NUCLEOTIDE SEQUENCE [LARGE SCALE GENOMIC DNA]</scope>
</reference>
<feature type="non-terminal residue" evidence="1">
    <location>
        <position position="1"/>
    </location>
</feature>
<feature type="non-terminal residue" evidence="1">
    <location>
        <position position="62"/>
    </location>
</feature>
<evidence type="ECO:0000313" key="2">
    <source>
        <dbReference type="Proteomes" id="UP001642484"/>
    </source>
</evidence>
<gene>
    <name evidence="1" type="ORF">CCMP2556_LOCUS26564</name>
</gene>
<evidence type="ECO:0000313" key="1">
    <source>
        <dbReference type="EMBL" id="CAK9052674.1"/>
    </source>
</evidence>
<accession>A0ABP0MRM3</accession>
<dbReference type="EMBL" id="CAXAMN010018569">
    <property type="protein sequence ID" value="CAK9052674.1"/>
    <property type="molecule type" value="Genomic_DNA"/>
</dbReference>
<dbReference type="Proteomes" id="UP001642484">
    <property type="component" value="Unassembled WGS sequence"/>
</dbReference>
<keyword evidence="2" id="KW-1185">Reference proteome</keyword>
<protein>
    <submittedName>
        <fullName evidence="1">Uncharacterized protein</fullName>
    </submittedName>
</protein>
<organism evidence="1 2">
    <name type="scientific">Durusdinium trenchii</name>
    <dbReference type="NCBI Taxonomy" id="1381693"/>
    <lineage>
        <taxon>Eukaryota</taxon>
        <taxon>Sar</taxon>
        <taxon>Alveolata</taxon>
        <taxon>Dinophyceae</taxon>
        <taxon>Suessiales</taxon>
        <taxon>Symbiodiniaceae</taxon>
        <taxon>Durusdinium</taxon>
    </lineage>
</organism>
<sequence length="62" mass="7075">ASGKHAKLFSKMMQLQIPHTNQSPAMEVLHPQLQLDLQTGGSLDTFYDQHPDLVDWWETAIE</sequence>